<gene>
    <name evidence="2" type="ORF">AAF712_014633</name>
</gene>
<name>A0ABR2ZCI7_9AGAR</name>
<keyword evidence="3" id="KW-1185">Reference proteome</keyword>
<feature type="compositionally biased region" description="Basic and acidic residues" evidence="1">
    <location>
        <begin position="152"/>
        <end position="161"/>
    </location>
</feature>
<sequence length="531" mass="59486">MNLPEQQYEPEKVLFSEGGATQTEETRSKTDTEVAKWNFHSHYHQVVHRDKVKCTICRAFLRHCGDGVIDSPESYNKASAERKRFFAHNPELQSKTNELEARLETKQAEYVAIWHQYKAKCRDLEDLERKYRHLLTDFDDTKTELGRVQEELRKITEDSGHQRSGKRRRIDSTVDSSTAPVAMVVDDKDTSAQVVSATPAMFSKENPPWDDGLYRAGKDFDIACSAYEQGQTIPTIGVNGKPLPQRWSLPTTKAKVEQYYVRLKNSAEKGKGSYSLWVFLNRLVKATKAIPESQRDEAQVELIRAHYIPEFVAKRWSSRTGKPSEPNQMPKADVPVPGTSSLSKAAGPIPAKGPKPLSQPPKHSPVSSYAAWGISATAGGKTPVGIKSLGDGSISMRSVRGLHLFYQYSPIHKSGMPAQLRYKYHFTFAELALTRDVYRNYIAQNPLPNSVPATPTPHPGEFNNITSESLAEFLRNQGVSVEKLEDVAYYTALWLFSIEPSNVHAVNECNQLRAQVLPSLTTHGLPVGLDC</sequence>
<proteinExistence type="predicted"/>
<accession>A0ABR2ZCI7</accession>
<feature type="region of interest" description="Disordered" evidence="1">
    <location>
        <begin position="152"/>
        <end position="176"/>
    </location>
</feature>
<organism evidence="2 3">
    <name type="scientific">Marasmius tenuissimus</name>
    <dbReference type="NCBI Taxonomy" id="585030"/>
    <lineage>
        <taxon>Eukaryota</taxon>
        <taxon>Fungi</taxon>
        <taxon>Dikarya</taxon>
        <taxon>Basidiomycota</taxon>
        <taxon>Agaricomycotina</taxon>
        <taxon>Agaricomycetes</taxon>
        <taxon>Agaricomycetidae</taxon>
        <taxon>Agaricales</taxon>
        <taxon>Marasmiineae</taxon>
        <taxon>Marasmiaceae</taxon>
        <taxon>Marasmius</taxon>
    </lineage>
</organism>
<comment type="caution">
    <text evidence="2">The sequence shown here is derived from an EMBL/GenBank/DDBJ whole genome shotgun (WGS) entry which is preliminary data.</text>
</comment>
<feature type="region of interest" description="Disordered" evidence="1">
    <location>
        <begin position="317"/>
        <end position="364"/>
    </location>
</feature>
<dbReference type="Proteomes" id="UP001437256">
    <property type="component" value="Unassembled WGS sequence"/>
</dbReference>
<evidence type="ECO:0000313" key="2">
    <source>
        <dbReference type="EMBL" id="KAL0058689.1"/>
    </source>
</evidence>
<evidence type="ECO:0000256" key="1">
    <source>
        <dbReference type="SAM" id="MobiDB-lite"/>
    </source>
</evidence>
<dbReference type="EMBL" id="JBBXMP010000285">
    <property type="protein sequence ID" value="KAL0058689.1"/>
    <property type="molecule type" value="Genomic_DNA"/>
</dbReference>
<feature type="compositionally biased region" description="Polar residues" evidence="1">
    <location>
        <begin position="318"/>
        <end position="327"/>
    </location>
</feature>
<feature type="compositionally biased region" description="Pro residues" evidence="1">
    <location>
        <begin position="351"/>
        <end position="363"/>
    </location>
</feature>
<protein>
    <submittedName>
        <fullName evidence="2">Uncharacterized protein</fullName>
    </submittedName>
</protein>
<evidence type="ECO:0000313" key="3">
    <source>
        <dbReference type="Proteomes" id="UP001437256"/>
    </source>
</evidence>
<reference evidence="2 3" key="1">
    <citation type="submission" date="2024-05" db="EMBL/GenBank/DDBJ databases">
        <title>A draft genome resource for the thread blight pathogen Marasmius tenuissimus strain MS-2.</title>
        <authorList>
            <person name="Yulfo-Soto G.E."/>
            <person name="Baruah I.K."/>
            <person name="Amoako-Attah I."/>
            <person name="Bukari Y."/>
            <person name="Meinhardt L.W."/>
            <person name="Bailey B.A."/>
            <person name="Cohen S.P."/>
        </authorList>
    </citation>
    <scope>NUCLEOTIDE SEQUENCE [LARGE SCALE GENOMIC DNA]</scope>
    <source>
        <strain evidence="2 3">MS-2</strain>
    </source>
</reference>